<dbReference type="STRING" id="1235591.CAK95_00255"/>
<dbReference type="InterPro" id="IPR018702">
    <property type="entry name" value="DUF2207"/>
</dbReference>
<feature type="domain" description="DUF2207" evidence="4">
    <location>
        <begin position="26"/>
        <end position="216"/>
    </location>
</feature>
<dbReference type="KEGG" id="psin:CAK95_00255"/>
<feature type="transmembrane region" description="Helical" evidence="2">
    <location>
        <begin position="238"/>
        <end position="256"/>
    </location>
</feature>
<protein>
    <submittedName>
        <fullName evidence="6">Uncharacterized protein</fullName>
    </submittedName>
</protein>
<accession>A0A1W6ZK24</accession>
<feature type="chain" id="PRO_5043792103" evidence="3">
    <location>
        <begin position="24"/>
        <end position="641"/>
    </location>
</feature>
<feature type="transmembrane region" description="Helical" evidence="2">
    <location>
        <begin position="476"/>
        <end position="501"/>
    </location>
</feature>
<dbReference type="Pfam" id="PF20990">
    <property type="entry name" value="DUF2207_C"/>
    <property type="match status" value="2"/>
</dbReference>
<dbReference type="RefSeq" id="WP_086085998.1">
    <property type="nucleotide sequence ID" value="NZ_CP021112.1"/>
</dbReference>
<keyword evidence="2" id="KW-1133">Transmembrane helix</keyword>
<feature type="transmembrane region" description="Helical" evidence="2">
    <location>
        <begin position="415"/>
        <end position="440"/>
    </location>
</feature>
<name>A0A1W6ZK24_9HYPH</name>
<keyword evidence="3" id="KW-0732">Signal</keyword>
<feature type="region of interest" description="Disordered" evidence="1">
    <location>
        <begin position="606"/>
        <end position="641"/>
    </location>
</feature>
<keyword evidence="7" id="KW-1185">Reference proteome</keyword>
<feature type="signal peptide" evidence="3">
    <location>
        <begin position="1"/>
        <end position="23"/>
    </location>
</feature>
<dbReference type="AlphaFoldDB" id="A0A1W6ZK24"/>
<feature type="compositionally biased region" description="Gly residues" evidence="1">
    <location>
        <begin position="615"/>
        <end position="641"/>
    </location>
</feature>
<feature type="domain" description="Predicted membrane protein YciQ-like C-terminal" evidence="5">
    <location>
        <begin position="274"/>
        <end position="433"/>
    </location>
</feature>
<dbReference type="OrthoDB" id="9767603at2"/>
<evidence type="ECO:0000313" key="7">
    <source>
        <dbReference type="Proteomes" id="UP000194137"/>
    </source>
</evidence>
<dbReference type="Proteomes" id="UP000194137">
    <property type="component" value="Chromosome"/>
</dbReference>
<dbReference type="InterPro" id="IPR048389">
    <property type="entry name" value="YciQ-like_C"/>
</dbReference>
<organism evidence="6 7">
    <name type="scientific">Pseudorhodoplanes sinuspersici</name>
    <dbReference type="NCBI Taxonomy" id="1235591"/>
    <lineage>
        <taxon>Bacteria</taxon>
        <taxon>Pseudomonadati</taxon>
        <taxon>Pseudomonadota</taxon>
        <taxon>Alphaproteobacteria</taxon>
        <taxon>Hyphomicrobiales</taxon>
        <taxon>Pseudorhodoplanes</taxon>
    </lineage>
</organism>
<evidence type="ECO:0000259" key="5">
    <source>
        <dbReference type="Pfam" id="PF20990"/>
    </source>
</evidence>
<dbReference type="Pfam" id="PF09972">
    <property type="entry name" value="DUF2207"/>
    <property type="match status" value="1"/>
</dbReference>
<feature type="transmembrane region" description="Helical" evidence="2">
    <location>
        <begin position="447"/>
        <end position="470"/>
    </location>
</feature>
<feature type="domain" description="Predicted membrane protein YciQ-like C-terminal" evidence="5">
    <location>
        <begin position="440"/>
        <end position="563"/>
    </location>
</feature>
<evidence type="ECO:0000256" key="2">
    <source>
        <dbReference type="SAM" id="Phobius"/>
    </source>
</evidence>
<evidence type="ECO:0000313" key="6">
    <source>
        <dbReference type="EMBL" id="ARP97679.1"/>
    </source>
</evidence>
<dbReference type="EMBL" id="CP021112">
    <property type="protein sequence ID" value="ARP97679.1"/>
    <property type="molecule type" value="Genomic_DNA"/>
</dbReference>
<keyword evidence="2" id="KW-0812">Transmembrane</keyword>
<gene>
    <name evidence="6" type="ORF">CAK95_00255</name>
</gene>
<reference evidence="6 7" key="1">
    <citation type="submission" date="2017-05" db="EMBL/GenBank/DDBJ databases">
        <title>Full genome sequence of Pseudorhodoplanes sinuspersici.</title>
        <authorList>
            <person name="Dastgheib S.M.M."/>
            <person name="Shavandi M."/>
            <person name="Tirandaz H."/>
        </authorList>
    </citation>
    <scope>NUCLEOTIDE SEQUENCE [LARGE SCALE GENOMIC DNA]</scope>
    <source>
        <strain evidence="6 7">RIPI110</strain>
    </source>
</reference>
<proteinExistence type="predicted"/>
<evidence type="ECO:0000256" key="3">
    <source>
        <dbReference type="SAM" id="SignalP"/>
    </source>
</evidence>
<feature type="transmembrane region" description="Helical" evidence="2">
    <location>
        <begin position="385"/>
        <end position="409"/>
    </location>
</feature>
<evidence type="ECO:0000259" key="4">
    <source>
        <dbReference type="Pfam" id="PF09972"/>
    </source>
</evidence>
<sequence length="641" mass="68679">MMMLIRATLAALLLAISLHSAQADERILHFVSDVKVERNGELIVTETIRLRAEGREIRRGILRDFPTVYTVRDGRRVEVGFNVESVTRGGAEEDYKLERLSNGVRIRIGRADRTVTPGQVTYVIRYRTTRQIGFFQNFDELYWNATGTGWTFPIDVAEARITLPEPVNFTQSAFYTGPQGATGKDAAIIEQRPGVIVFRTTRPLPPRSGLTVAAAWPKGVVAPPSQTQLARYWLRDNLPVFIGGAGLLLLLGYYLYAWLKVGRDPRGGTIIPLFAPPKDMSAPAVRYVANMEFDDRTFSAGILDLAVRGGAKLVDVGKDMQLKYVGAGTGVSRPVAAMSDELFKSGATLSLNNTNHKKIGGAKEKLRRELSTLYIGKLFSNNYRWTGIGIMLWLLLAAAVAISIFLTYGSELGGAMLFGTAFAGPALIIMTFFVLGLIFGRTGFLTFLFGFLFTGAFAVAGIAVILGAAYEATHSLFSAYSLAMLLPALVAPVIAIAFVLLKARTVAGRKVMDEIEGFKQYLGVAEEDRLNYLHPPEKTPELFERYLPYAVALDVENRWAERFAGVLATAAAAGATTAAWYSGNRDIASNPGAFADRIGSSLSSTVASASTAPGSSGGGSSGSSGGGSSGGGGGGGGGSGW</sequence>
<evidence type="ECO:0000256" key="1">
    <source>
        <dbReference type="SAM" id="MobiDB-lite"/>
    </source>
</evidence>
<keyword evidence="2" id="KW-0472">Membrane</keyword>